<keyword evidence="4" id="KW-1185">Reference proteome</keyword>
<dbReference type="EMBL" id="LQPG01000022">
    <property type="protein sequence ID" value="ORW10478.1"/>
    <property type="molecule type" value="Genomic_DNA"/>
</dbReference>
<evidence type="ECO:0008006" key="5">
    <source>
        <dbReference type="Google" id="ProtNLM"/>
    </source>
</evidence>
<keyword evidence="2" id="KW-1133">Transmembrane helix</keyword>
<feature type="compositionally biased region" description="Low complexity" evidence="1">
    <location>
        <begin position="115"/>
        <end position="133"/>
    </location>
</feature>
<reference evidence="3 4" key="1">
    <citation type="submission" date="2016-01" db="EMBL/GenBank/DDBJ databases">
        <title>The new phylogeny of the genus Mycobacterium.</title>
        <authorList>
            <person name="Tarcisio F."/>
            <person name="Conor M."/>
            <person name="Antonella G."/>
            <person name="Elisabetta G."/>
            <person name="Giulia F.S."/>
            <person name="Sara T."/>
            <person name="Anna F."/>
            <person name="Clotilde B."/>
            <person name="Roberto B."/>
            <person name="Veronica D.S."/>
            <person name="Fabio R."/>
            <person name="Monica P."/>
            <person name="Olivier J."/>
            <person name="Enrico T."/>
            <person name="Nicola S."/>
        </authorList>
    </citation>
    <scope>NUCLEOTIDE SEQUENCE [LARGE SCALE GENOMIC DNA]</scope>
    <source>
        <strain evidence="3 4">DSM 45394</strain>
    </source>
</reference>
<evidence type="ECO:0000313" key="4">
    <source>
        <dbReference type="Proteomes" id="UP000193866"/>
    </source>
</evidence>
<dbReference type="PRINTS" id="PR01217">
    <property type="entry name" value="PRICHEXTENSN"/>
</dbReference>
<dbReference type="AlphaFoldDB" id="A0A1X1YHB4"/>
<feature type="transmembrane region" description="Helical" evidence="2">
    <location>
        <begin position="128"/>
        <end position="146"/>
    </location>
</feature>
<sequence>MTDPQGQPDHESAATPEPAQPAGADRPADPPAAEPPPQKAPAKKTPAKKAPAKAAKKAPAKKAAAKKAPAKKAPAKKAPTPAPAPPPAVTNGSGQLADGAKETAAQAKSTVEAAPNPLSSTTSSPRRSPGPLLAAGILAGFGLLLLRRLRRARRG</sequence>
<dbReference type="Proteomes" id="UP000193866">
    <property type="component" value="Unassembled WGS sequence"/>
</dbReference>
<keyword evidence="2" id="KW-0812">Transmembrane</keyword>
<name>A0A1X1YHB4_9MYCO</name>
<organism evidence="3 4">
    <name type="scientific">Mycolicibacter longobardus</name>
    <dbReference type="NCBI Taxonomy" id="1108812"/>
    <lineage>
        <taxon>Bacteria</taxon>
        <taxon>Bacillati</taxon>
        <taxon>Actinomycetota</taxon>
        <taxon>Actinomycetes</taxon>
        <taxon>Mycobacteriales</taxon>
        <taxon>Mycobacteriaceae</taxon>
        <taxon>Mycolicibacter</taxon>
    </lineage>
</organism>
<feature type="region of interest" description="Disordered" evidence="1">
    <location>
        <begin position="1"/>
        <end position="133"/>
    </location>
</feature>
<protein>
    <recommendedName>
        <fullName evidence="5">Nucleoid-structuring protein H-NS</fullName>
    </recommendedName>
</protein>
<feature type="compositionally biased region" description="Basic residues" evidence="1">
    <location>
        <begin position="41"/>
        <end position="75"/>
    </location>
</feature>
<evidence type="ECO:0000256" key="1">
    <source>
        <dbReference type="SAM" id="MobiDB-lite"/>
    </source>
</evidence>
<feature type="compositionally biased region" description="Pro residues" evidence="1">
    <location>
        <begin position="29"/>
        <end position="39"/>
    </location>
</feature>
<keyword evidence="2" id="KW-0472">Membrane</keyword>
<dbReference type="RefSeq" id="WP_133055936.1">
    <property type="nucleotide sequence ID" value="NZ_JACKVG010000004.1"/>
</dbReference>
<evidence type="ECO:0000256" key="2">
    <source>
        <dbReference type="SAM" id="Phobius"/>
    </source>
</evidence>
<proteinExistence type="predicted"/>
<accession>A0A1X1YHB4</accession>
<gene>
    <name evidence="3" type="ORF">AWC16_13985</name>
</gene>
<comment type="caution">
    <text evidence="3">The sequence shown here is derived from an EMBL/GenBank/DDBJ whole genome shotgun (WGS) entry which is preliminary data.</text>
</comment>
<dbReference type="STRING" id="1108812.AWC16_13985"/>
<evidence type="ECO:0000313" key="3">
    <source>
        <dbReference type="EMBL" id="ORW10478.1"/>
    </source>
</evidence>